<feature type="region of interest" description="Disordered" evidence="7">
    <location>
        <begin position="20"/>
        <end position="56"/>
    </location>
</feature>
<dbReference type="PANTHER" id="PTHR33057:SF26">
    <property type="entry name" value="TRANSCRIPTION REPRESSOR OFP13"/>
    <property type="match status" value="1"/>
</dbReference>
<proteinExistence type="predicted"/>
<keyword evidence="10" id="KW-1185">Reference proteome</keyword>
<keyword evidence="3 6" id="KW-0805">Transcription regulation</keyword>
<protein>
    <recommendedName>
        <fullName evidence="6">Transcription repressor</fullName>
    </recommendedName>
    <alternativeName>
        <fullName evidence="6">Ovate family protein</fullName>
    </alternativeName>
</protein>
<dbReference type="GO" id="GO:0045892">
    <property type="term" value="P:negative regulation of DNA-templated transcription"/>
    <property type="evidence" value="ECO:0007669"/>
    <property type="project" value="UniProtKB-UniRule"/>
</dbReference>
<evidence type="ECO:0000313" key="9">
    <source>
        <dbReference type="EMBL" id="KAG6524850.1"/>
    </source>
</evidence>
<evidence type="ECO:0000313" key="10">
    <source>
        <dbReference type="Proteomes" id="UP000734854"/>
    </source>
</evidence>
<feature type="domain" description="OVATE" evidence="8">
    <location>
        <begin position="181"/>
        <end position="242"/>
    </location>
</feature>
<comment type="caution">
    <text evidence="9">The sequence shown here is derived from an EMBL/GenBank/DDBJ whole genome shotgun (WGS) entry which is preliminary data.</text>
</comment>
<comment type="subcellular location">
    <subcellularLocation>
        <location evidence="1 6">Nucleus</location>
    </subcellularLocation>
</comment>
<evidence type="ECO:0000256" key="7">
    <source>
        <dbReference type="SAM" id="MobiDB-lite"/>
    </source>
</evidence>
<keyword evidence="5 6" id="KW-0539">Nucleus</keyword>
<dbReference type="GO" id="GO:0005634">
    <property type="term" value="C:nucleus"/>
    <property type="evidence" value="ECO:0007669"/>
    <property type="project" value="UniProtKB-SubCell"/>
</dbReference>
<keyword evidence="4 6" id="KW-0804">Transcription</keyword>
<dbReference type="InterPro" id="IPR006458">
    <property type="entry name" value="Ovate_C"/>
</dbReference>
<dbReference type="NCBIfam" id="TIGR01568">
    <property type="entry name" value="A_thal_3678"/>
    <property type="match status" value="1"/>
</dbReference>
<dbReference type="PROSITE" id="PS51754">
    <property type="entry name" value="OVATE"/>
    <property type="match status" value="1"/>
</dbReference>
<accession>A0A8J5LPS0</accession>
<evidence type="ECO:0000256" key="6">
    <source>
        <dbReference type="RuleBase" id="RU367028"/>
    </source>
</evidence>
<feature type="compositionally biased region" description="Polar residues" evidence="7">
    <location>
        <begin position="46"/>
        <end position="56"/>
    </location>
</feature>
<comment type="function">
    <text evidence="6">Transcriptional repressor that regulates multiple aspects of plant growth and development.</text>
</comment>
<dbReference type="AlphaFoldDB" id="A0A8J5LPS0"/>
<dbReference type="Proteomes" id="UP000734854">
    <property type="component" value="Unassembled WGS sequence"/>
</dbReference>
<gene>
    <name evidence="9" type="ORF">ZIOFF_014794</name>
</gene>
<feature type="compositionally biased region" description="Polar residues" evidence="7">
    <location>
        <begin position="21"/>
        <end position="34"/>
    </location>
</feature>
<sequence>MTTYAPVIDPLFEAVKERANSIRSQARRPQSSHQHVAASCKPAKLTSRSPFKDSQPSCSQSHLLIIKAKKKGAVSQSPGAWQSAKEQIIASLEPLTTGRSWLARAAHSFREGDPESDRDYLDYLDSTRSAEESGYDDAAEAVIRGLRSDRLFFEPAAGASTSATLVAPRASEGLLPFEGSVATVIESHDPYGDFRGSMEAMVAARGDSEWEWLEQMLAWYLTVNRKKTHGVILLAFLDLLLNLPLSSTLEIEDIGDYEM</sequence>
<reference evidence="9 10" key="1">
    <citation type="submission" date="2020-08" db="EMBL/GenBank/DDBJ databases">
        <title>Plant Genome Project.</title>
        <authorList>
            <person name="Zhang R.-G."/>
        </authorList>
    </citation>
    <scope>NUCLEOTIDE SEQUENCE [LARGE SCALE GENOMIC DNA]</scope>
    <source>
        <tissue evidence="9">Rhizome</tissue>
    </source>
</reference>
<evidence type="ECO:0000256" key="2">
    <source>
        <dbReference type="ARBA" id="ARBA00022491"/>
    </source>
</evidence>
<name>A0A8J5LPS0_ZINOF</name>
<dbReference type="InterPro" id="IPR038933">
    <property type="entry name" value="Ovate"/>
</dbReference>
<evidence type="ECO:0000256" key="1">
    <source>
        <dbReference type="ARBA" id="ARBA00004123"/>
    </source>
</evidence>
<dbReference type="EMBL" id="JACMSC010000004">
    <property type="protein sequence ID" value="KAG6524850.1"/>
    <property type="molecule type" value="Genomic_DNA"/>
</dbReference>
<organism evidence="9 10">
    <name type="scientific">Zingiber officinale</name>
    <name type="common">Ginger</name>
    <name type="synonym">Amomum zingiber</name>
    <dbReference type="NCBI Taxonomy" id="94328"/>
    <lineage>
        <taxon>Eukaryota</taxon>
        <taxon>Viridiplantae</taxon>
        <taxon>Streptophyta</taxon>
        <taxon>Embryophyta</taxon>
        <taxon>Tracheophyta</taxon>
        <taxon>Spermatophyta</taxon>
        <taxon>Magnoliopsida</taxon>
        <taxon>Liliopsida</taxon>
        <taxon>Zingiberales</taxon>
        <taxon>Zingiberaceae</taxon>
        <taxon>Zingiber</taxon>
    </lineage>
</organism>
<keyword evidence="2 6" id="KW-0678">Repressor</keyword>
<evidence type="ECO:0000256" key="3">
    <source>
        <dbReference type="ARBA" id="ARBA00023015"/>
    </source>
</evidence>
<evidence type="ECO:0000259" key="8">
    <source>
        <dbReference type="PROSITE" id="PS51754"/>
    </source>
</evidence>
<dbReference type="PANTHER" id="PTHR33057">
    <property type="entry name" value="TRANSCRIPTION REPRESSOR OFP7-RELATED"/>
    <property type="match status" value="1"/>
</dbReference>
<evidence type="ECO:0000256" key="4">
    <source>
        <dbReference type="ARBA" id="ARBA00023163"/>
    </source>
</evidence>
<dbReference type="Pfam" id="PF04844">
    <property type="entry name" value="Ovate"/>
    <property type="match status" value="1"/>
</dbReference>
<evidence type="ECO:0000256" key="5">
    <source>
        <dbReference type="ARBA" id="ARBA00023242"/>
    </source>
</evidence>